<organism evidence="1 2">
    <name type="scientific">Aphis craccivora</name>
    <name type="common">Cowpea aphid</name>
    <dbReference type="NCBI Taxonomy" id="307492"/>
    <lineage>
        <taxon>Eukaryota</taxon>
        <taxon>Metazoa</taxon>
        <taxon>Ecdysozoa</taxon>
        <taxon>Arthropoda</taxon>
        <taxon>Hexapoda</taxon>
        <taxon>Insecta</taxon>
        <taxon>Pterygota</taxon>
        <taxon>Neoptera</taxon>
        <taxon>Paraneoptera</taxon>
        <taxon>Hemiptera</taxon>
        <taxon>Sternorrhyncha</taxon>
        <taxon>Aphidomorpha</taxon>
        <taxon>Aphidoidea</taxon>
        <taxon>Aphididae</taxon>
        <taxon>Aphidini</taxon>
        <taxon>Aphis</taxon>
        <taxon>Aphis</taxon>
    </lineage>
</organism>
<comment type="caution">
    <text evidence="1">The sequence shown here is derived from an EMBL/GenBank/DDBJ whole genome shotgun (WGS) entry which is preliminary data.</text>
</comment>
<sequence length="79" mass="9581">MDQNDFLDFAKLLIGPLLLRKTDKKKQKFIWNKCQWFKYDNNFGQIALKRSLDHNKEFECISLRRHGKLRNKDVEVKRA</sequence>
<evidence type="ECO:0000313" key="1">
    <source>
        <dbReference type="EMBL" id="KAF0714629.1"/>
    </source>
</evidence>
<accession>A0A6G0VYX3</accession>
<evidence type="ECO:0000313" key="2">
    <source>
        <dbReference type="Proteomes" id="UP000478052"/>
    </source>
</evidence>
<dbReference type="AlphaFoldDB" id="A0A6G0VYX3"/>
<reference evidence="1 2" key="1">
    <citation type="submission" date="2019-08" db="EMBL/GenBank/DDBJ databases">
        <title>Whole genome of Aphis craccivora.</title>
        <authorList>
            <person name="Voronova N.V."/>
            <person name="Shulinski R.S."/>
            <person name="Bandarenka Y.V."/>
            <person name="Zhorov D.G."/>
            <person name="Warner D."/>
        </authorList>
    </citation>
    <scope>NUCLEOTIDE SEQUENCE [LARGE SCALE GENOMIC DNA]</scope>
    <source>
        <strain evidence="1">180601</strain>
        <tissue evidence="1">Whole Body</tissue>
    </source>
</reference>
<dbReference type="Proteomes" id="UP000478052">
    <property type="component" value="Unassembled WGS sequence"/>
</dbReference>
<dbReference type="OrthoDB" id="6611988at2759"/>
<name>A0A6G0VYX3_APHCR</name>
<dbReference type="EMBL" id="VUJU01010359">
    <property type="protein sequence ID" value="KAF0714629.1"/>
    <property type="molecule type" value="Genomic_DNA"/>
</dbReference>
<proteinExistence type="predicted"/>
<protein>
    <submittedName>
        <fullName evidence="1">Uncharacterized protein</fullName>
    </submittedName>
</protein>
<gene>
    <name evidence="1" type="ORF">FWK35_00026667</name>
</gene>
<keyword evidence="2" id="KW-1185">Reference proteome</keyword>